<sequence>MPKGPDGETLWARVTATVRPLRRQGPSTARSDFADALGPAPRAPLRRAGAPIPAPVRPNRPEPVGETLDGGWDRRIRRGVVVPDRTIDLHGHTLSTAQAALDHALARALADDVRTLLVVTGKPPRGGDSRRGLIRASIHDWLAHSGHAGRIAAVRTAHPRHGGSGALYLILRRRRE</sequence>
<feature type="region of interest" description="Disordered" evidence="1">
    <location>
        <begin position="18"/>
        <end position="70"/>
    </location>
</feature>
<accession>A0ABY7TLQ9</accession>
<dbReference type="PROSITE" id="PS50828">
    <property type="entry name" value="SMR"/>
    <property type="match status" value="1"/>
</dbReference>
<dbReference type="Pfam" id="PF01713">
    <property type="entry name" value="Smr"/>
    <property type="match status" value="1"/>
</dbReference>
<gene>
    <name evidence="3" type="ORF">PQ455_17225</name>
</gene>
<dbReference type="InterPro" id="IPR002625">
    <property type="entry name" value="Smr_dom"/>
</dbReference>
<dbReference type="PANTHER" id="PTHR35562">
    <property type="entry name" value="DNA ENDONUCLEASE SMRA-RELATED"/>
    <property type="match status" value="1"/>
</dbReference>
<evidence type="ECO:0000313" key="4">
    <source>
        <dbReference type="Proteomes" id="UP001220395"/>
    </source>
</evidence>
<name>A0ABY7TLQ9_9SPHN</name>
<evidence type="ECO:0000313" key="3">
    <source>
        <dbReference type="EMBL" id="WCT73330.1"/>
    </source>
</evidence>
<reference evidence="3 4" key="1">
    <citation type="submission" date="2023-02" db="EMBL/GenBank/DDBJ databases">
        <title>Genome sequence of Sphingomonas naphthae.</title>
        <authorList>
            <person name="Kim S."/>
            <person name="Heo J."/>
            <person name="Kwon S.-W."/>
        </authorList>
    </citation>
    <scope>NUCLEOTIDE SEQUENCE [LARGE SCALE GENOMIC DNA]</scope>
    <source>
        <strain evidence="3 4">KACC 18716</strain>
    </source>
</reference>
<dbReference type="SUPFAM" id="SSF160443">
    <property type="entry name" value="SMR domain-like"/>
    <property type="match status" value="1"/>
</dbReference>
<organism evidence="3 4">
    <name type="scientific">Sphingomonas naphthae</name>
    <dbReference type="NCBI Taxonomy" id="1813468"/>
    <lineage>
        <taxon>Bacteria</taxon>
        <taxon>Pseudomonadati</taxon>
        <taxon>Pseudomonadota</taxon>
        <taxon>Alphaproteobacteria</taxon>
        <taxon>Sphingomonadales</taxon>
        <taxon>Sphingomonadaceae</taxon>
        <taxon>Sphingomonas</taxon>
    </lineage>
</organism>
<evidence type="ECO:0000259" key="2">
    <source>
        <dbReference type="PROSITE" id="PS50828"/>
    </source>
</evidence>
<evidence type="ECO:0000256" key="1">
    <source>
        <dbReference type="SAM" id="MobiDB-lite"/>
    </source>
</evidence>
<dbReference type="InterPro" id="IPR036063">
    <property type="entry name" value="Smr_dom_sf"/>
</dbReference>
<proteinExistence type="predicted"/>
<dbReference type="RefSeq" id="WP_273687476.1">
    <property type="nucleotide sequence ID" value="NZ_CP117411.1"/>
</dbReference>
<protein>
    <submittedName>
        <fullName evidence="3">Smr/MutS family protein</fullName>
    </submittedName>
</protein>
<dbReference type="Gene3D" id="3.30.1370.110">
    <property type="match status" value="1"/>
</dbReference>
<feature type="domain" description="Smr" evidence="2">
    <location>
        <begin position="87"/>
        <end position="172"/>
    </location>
</feature>
<dbReference type="Proteomes" id="UP001220395">
    <property type="component" value="Chromosome"/>
</dbReference>
<dbReference type="SMART" id="SM00463">
    <property type="entry name" value="SMR"/>
    <property type="match status" value="1"/>
</dbReference>
<keyword evidence="4" id="KW-1185">Reference proteome</keyword>
<dbReference type="EMBL" id="CP117411">
    <property type="protein sequence ID" value="WCT73330.1"/>
    <property type="molecule type" value="Genomic_DNA"/>
</dbReference>
<dbReference type="PANTHER" id="PTHR35562:SF2">
    <property type="entry name" value="DNA ENDONUCLEASE SMRA-RELATED"/>
    <property type="match status" value="1"/>
</dbReference>